<keyword evidence="3" id="KW-1185">Reference proteome</keyword>
<organism evidence="2 3">
    <name type="scientific">Dyadobacter soli</name>
    <dbReference type="NCBI Taxonomy" id="659014"/>
    <lineage>
        <taxon>Bacteria</taxon>
        <taxon>Pseudomonadati</taxon>
        <taxon>Bacteroidota</taxon>
        <taxon>Cytophagia</taxon>
        <taxon>Cytophagales</taxon>
        <taxon>Spirosomataceae</taxon>
        <taxon>Dyadobacter</taxon>
    </lineage>
</organism>
<dbReference type="AlphaFoldDB" id="A0A1G8BUT2"/>
<feature type="region of interest" description="Disordered" evidence="1">
    <location>
        <begin position="136"/>
        <end position="157"/>
    </location>
</feature>
<dbReference type="OrthoDB" id="951070at2"/>
<evidence type="ECO:0000313" key="3">
    <source>
        <dbReference type="Proteomes" id="UP000198748"/>
    </source>
</evidence>
<name>A0A1G8BUT2_9BACT</name>
<sequence>MKLKAIKFFSPEENIPKVKTAVKATPLPTGYISNSGKLVFPAAALRELGIDPESVNFKIGTHEGKRKIKSVYLVPATNSDETFSFEKSGRGHVIPLAVILKKGGVDFESQKLIFKISTFDFDPSTKGYELAIEAEAPKPEYTGKPRGRKAKAVTDPE</sequence>
<evidence type="ECO:0000256" key="1">
    <source>
        <dbReference type="SAM" id="MobiDB-lite"/>
    </source>
</evidence>
<evidence type="ECO:0000313" key="2">
    <source>
        <dbReference type="EMBL" id="SDH36480.1"/>
    </source>
</evidence>
<dbReference type="EMBL" id="FNAN01000034">
    <property type="protein sequence ID" value="SDH36480.1"/>
    <property type="molecule type" value="Genomic_DNA"/>
</dbReference>
<dbReference type="STRING" id="659014.SAMN04487996_13432"/>
<dbReference type="Proteomes" id="UP000198748">
    <property type="component" value="Unassembled WGS sequence"/>
</dbReference>
<gene>
    <name evidence="2" type="ORF">SAMN04487996_13432</name>
</gene>
<reference evidence="3" key="1">
    <citation type="submission" date="2016-10" db="EMBL/GenBank/DDBJ databases">
        <authorList>
            <person name="Varghese N."/>
            <person name="Submissions S."/>
        </authorList>
    </citation>
    <scope>NUCLEOTIDE SEQUENCE [LARGE SCALE GENOMIC DNA]</scope>
    <source>
        <strain evidence="3">DSM 25329</strain>
    </source>
</reference>
<dbReference type="RefSeq" id="WP_090157693.1">
    <property type="nucleotide sequence ID" value="NZ_FNAN01000034.1"/>
</dbReference>
<accession>A0A1G8BUT2</accession>
<proteinExistence type="predicted"/>
<protein>
    <submittedName>
        <fullName evidence="2">Uncharacterized protein</fullName>
    </submittedName>
</protein>